<evidence type="ECO:0000256" key="4">
    <source>
        <dbReference type="PROSITE-ProRule" id="PRU00134"/>
    </source>
</evidence>
<evidence type="ECO:0000256" key="1">
    <source>
        <dbReference type="ARBA" id="ARBA00022723"/>
    </source>
</evidence>
<dbReference type="InterPro" id="IPR002893">
    <property type="entry name" value="Znf_MYND"/>
</dbReference>
<evidence type="ECO:0000256" key="2">
    <source>
        <dbReference type="ARBA" id="ARBA00022771"/>
    </source>
</evidence>
<proteinExistence type="predicted"/>
<keyword evidence="7" id="KW-1185">Reference proteome</keyword>
<sequence>MAVSEAHICTQLIPFLVWPSVRKACARQLRAIHASGVRQRLDAQRPLALALNRLEAAVEALGAEMRHFKQSYMLRCENEACPNPSKDKCLYRCTGCYQYYFCSKLCQREVWRTRHRDLCRSYQECSSAALGLSLNESMPLRDGDTEFLVYLVCRDIRDRTEEINEMLKTHNSALDHTEPPALWLNYHNYAENQRAELALMSRVETRNRMGLGDQPGTRTCLEEEVNGPVPVMILAPYNGASNDPRDVKLCQSYYYILKFPNLTV</sequence>
<keyword evidence="2 4" id="KW-0863">Zinc-finger</keyword>
<evidence type="ECO:0000259" key="5">
    <source>
        <dbReference type="PROSITE" id="PS50865"/>
    </source>
</evidence>
<evidence type="ECO:0000313" key="6">
    <source>
        <dbReference type="EMBL" id="KIY68242.1"/>
    </source>
</evidence>
<keyword evidence="1" id="KW-0479">Metal-binding</keyword>
<gene>
    <name evidence="6" type="ORF">CYLTODRAFT_421826</name>
</gene>
<dbReference type="AlphaFoldDB" id="A0A0D7BCJ7"/>
<dbReference type="OrthoDB" id="432970at2759"/>
<dbReference type="PROSITE" id="PS50865">
    <property type="entry name" value="ZF_MYND_2"/>
    <property type="match status" value="1"/>
</dbReference>
<keyword evidence="3" id="KW-0862">Zinc</keyword>
<dbReference type="EMBL" id="KN880507">
    <property type="protein sequence ID" value="KIY68242.1"/>
    <property type="molecule type" value="Genomic_DNA"/>
</dbReference>
<dbReference type="GO" id="GO:0008270">
    <property type="term" value="F:zinc ion binding"/>
    <property type="evidence" value="ECO:0007669"/>
    <property type="project" value="UniProtKB-KW"/>
</dbReference>
<dbReference type="Pfam" id="PF01753">
    <property type="entry name" value="zf-MYND"/>
    <property type="match status" value="1"/>
</dbReference>
<reference evidence="6 7" key="1">
    <citation type="journal article" date="2015" name="Fungal Genet. Biol.">
        <title>Evolution of novel wood decay mechanisms in Agaricales revealed by the genome sequences of Fistulina hepatica and Cylindrobasidium torrendii.</title>
        <authorList>
            <person name="Floudas D."/>
            <person name="Held B.W."/>
            <person name="Riley R."/>
            <person name="Nagy L.G."/>
            <person name="Koehler G."/>
            <person name="Ransdell A.S."/>
            <person name="Younus H."/>
            <person name="Chow J."/>
            <person name="Chiniquy J."/>
            <person name="Lipzen A."/>
            <person name="Tritt A."/>
            <person name="Sun H."/>
            <person name="Haridas S."/>
            <person name="LaButti K."/>
            <person name="Ohm R.A."/>
            <person name="Kues U."/>
            <person name="Blanchette R.A."/>
            <person name="Grigoriev I.V."/>
            <person name="Minto R.E."/>
            <person name="Hibbett D.S."/>
        </authorList>
    </citation>
    <scope>NUCLEOTIDE SEQUENCE [LARGE SCALE GENOMIC DNA]</scope>
    <source>
        <strain evidence="6 7">FP15055 ss-10</strain>
    </source>
</reference>
<dbReference type="Gene3D" id="6.10.140.2220">
    <property type="match status" value="1"/>
</dbReference>
<dbReference type="Proteomes" id="UP000054007">
    <property type="component" value="Unassembled WGS sequence"/>
</dbReference>
<dbReference type="SUPFAM" id="SSF144232">
    <property type="entry name" value="HIT/MYND zinc finger-like"/>
    <property type="match status" value="1"/>
</dbReference>
<name>A0A0D7BCJ7_9AGAR</name>
<organism evidence="6 7">
    <name type="scientific">Cylindrobasidium torrendii FP15055 ss-10</name>
    <dbReference type="NCBI Taxonomy" id="1314674"/>
    <lineage>
        <taxon>Eukaryota</taxon>
        <taxon>Fungi</taxon>
        <taxon>Dikarya</taxon>
        <taxon>Basidiomycota</taxon>
        <taxon>Agaricomycotina</taxon>
        <taxon>Agaricomycetes</taxon>
        <taxon>Agaricomycetidae</taxon>
        <taxon>Agaricales</taxon>
        <taxon>Marasmiineae</taxon>
        <taxon>Physalacriaceae</taxon>
        <taxon>Cylindrobasidium</taxon>
    </lineage>
</organism>
<protein>
    <recommendedName>
        <fullName evidence="5">MYND-type domain-containing protein</fullName>
    </recommendedName>
</protein>
<dbReference type="Gene3D" id="1.10.220.160">
    <property type="match status" value="1"/>
</dbReference>
<evidence type="ECO:0000256" key="3">
    <source>
        <dbReference type="ARBA" id="ARBA00022833"/>
    </source>
</evidence>
<accession>A0A0D7BCJ7</accession>
<feature type="domain" description="MYND-type" evidence="5">
    <location>
        <begin position="78"/>
        <end position="119"/>
    </location>
</feature>
<evidence type="ECO:0000313" key="7">
    <source>
        <dbReference type="Proteomes" id="UP000054007"/>
    </source>
</evidence>